<feature type="compositionally biased region" description="Basic and acidic residues" evidence="4">
    <location>
        <begin position="222"/>
        <end position="236"/>
    </location>
</feature>
<dbReference type="PROSITE" id="PS50217">
    <property type="entry name" value="BZIP"/>
    <property type="match status" value="1"/>
</dbReference>
<feature type="compositionally biased region" description="Polar residues" evidence="4">
    <location>
        <begin position="238"/>
        <end position="249"/>
    </location>
</feature>
<evidence type="ECO:0000256" key="1">
    <source>
        <dbReference type="ARBA" id="ARBA00023015"/>
    </source>
</evidence>
<evidence type="ECO:0000259" key="5">
    <source>
        <dbReference type="PROSITE" id="PS50217"/>
    </source>
</evidence>
<feature type="compositionally biased region" description="Polar residues" evidence="4">
    <location>
        <begin position="183"/>
        <end position="193"/>
    </location>
</feature>
<dbReference type="Pfam" id="PF00170">
    <property type="entry name" value="bZIP_1"/>
    <property type="match status" value="1"/>
</dbReference>
<feature type="compositionally biased region" description="Polar residues" evidence="4">
    <location>
        <begin position="154"/>
        <end position="167"/>
    </location>
</feature>
<feature type="domain" description="BZIP" evidence="5">
    <location>
        <begin position="268"/>
        <end position="331"/>
    </location>
</feature>
<feature type="region of interest" description="Disordered" evidence="4">
    <location>
        <begin position="154"/>
        <end position="173"/>
    </location>
</feature>
<organism evidence="6 7">
    <name type="scientific">Sphagnum jensenii</name>
    <dbReference type="NCBI Taxonomy" id="128206"/>
    <lineage>
        <taxon>Eukaryota</taxon>
        <taxon>Viridiplantae</taxon>
        <taxon>Streptophyta</taxon>
        <taxon>Embryophyta</taxon>
        <taxon>Bryophyta</taxon>
        <taxon>Sphagnophytina</taxon>
        <taxon>Sphagnopsida</taxon>
        <taxon>Sphagnales</taxon>
        <taxon>Sphagnaceae</taxon>
        <taxon>Sphagnum</taxon>
    </lineage>
</organism>
<dbReference type="Proteomes" id="UP001497522">
    <property type="component" value="Chromosome 1"/>
</dbReference>
<dbReference type="InterPro" id="IPR004827">
    <property type="entry name" value="bZIP"/>
</dbReference>
<dbReference type="InterPro" id="IPR046347">
    <property type="entry name" value="bZIP_sf"/>
</dbReference>
<dbReference type="SUPFAM" id="SSF57959">
    <property type="entry name" value="Leucine zipper domain"/>
    <property type="match status" value="1"/>
</dbReference>
<dbReference type="InterPro" id="IPR044759">
    <property type="entry name" value="bZIP_RF2"/>
</dbReference>
<dbReference type="EMBL" id="OZ023702">
    <property type="protein sequence ID" value="CAK9858279.1"/>
    <property type="molecule type" value="Genomic_DNA"/>
</dbReference>
<dbReference type="Gene3D" id="1.20.5.170">
    <property type="match status" value="1"/>
</dbReference>
<evidence type="ECO:0000256" key="2">
    <source>
        <dbReference type="ARBA" id="ARBA00023163"/>
    </source>
</evidence>
<evidence type="ECO:0000256" key="3">
    <source>
        <dbReference type="ARBA" id="ARBA00023242"/>
    </source>
</evidence>
<sequence length="475" mass="51766">MAGQGGQGDGWPVNNWSFPMNPSHLPPKIPAFPGFGSAQVLESTAAGHSTVSLIHGGIHKRTPSAGYLSQTQSSWMDEILDVPEGLFKPGSHRRSASESMVSLNTGYANFSNENLGEEQFDSQSAALMYSHSGSLDFDRLDDDQLMSLFENDSNSALRQQQHQGNKNSKPELATNVVAPVSTAGHSSGVNTWTLERGPTPPSKIEKLSTPSESNSPSEVSNEEAKAGGPEKLKGEPEVQSTGDGDSFTQPFSKVELQQALAGLDSTLDPKRAKRILANRQSAQRSRVRKLQYISELERSVTAFQTEIATMTAQVDFYKHQRAVLNADNNTIKQRIATLAQGQRFKDAYNDALKKEIQRLRQLHQQQQLQQPQQQTLPSTGYEYQQQQFSNLDLGATHQSELNMGELNAFSGGLLQSSDEQFMFDGSCGLSPTHSHSRSLLLPHGLNGMIPASCMLSANGNGLEGSMLGEYMVPNS</sequence>
<keyword evidence="2" id="KW-0804">Transcription</keyword>
<keyword evidence="3" id="KW-0539">Nucleus</keyword>
<gene>
    <name evidence="6" type="ORF">CSSPJE1EN2_LOCUS1274</name>
</gene>
<proteinExistence type="predicted"/>
<keyword evidence="7" id="KW-1185">Reference proteome</keyword>
<accession>A0ABP1A6X1</accession>
<dbReference type="PANTHER" id="PTHR46391">
    <property type="entry name" value="BASIC LEUCINE ZIPPER 34"/>
    <property type="match status" value="1"/>
</dbReference>
<feature type="region of interest" description="Disordered" evidence="4">
    <location>
        <begin position="180"/>
        <end position="249"/>
    </location>
</feature>
<name>A0ABP1A6X1_9BRYO</name>
<keyword evidence="1" id="KW-0805">Transcription regulation</keyword>
<protein>
    <recommendedName>
        <fullName evidence="5">BZIP domain-containing protein</fullName>
    </recommendedName>
</protein>
<evidence type="ECO:0000256" key="4">
    <source>
        <dbReference type="SAM" id="MobiDB-lite"/>
    </source>
</evidence>
<dbReference type="SMART" id="SM00338">
    <property type="entry name" value="BRLZ"/>
    <property type="match status" value="1"/>
</dbReference>
<dbReference type="PANTHER" id="PTHR46391:SF35">
    <property type="entry name" value="BASIC LEUCINE ZIPPER 34-LIKE ISOFORM X1"/>
    <property type="match status" value="1"/>
</dbReference>
<feature type="compositionally biased region" description="Low complexity" evidence="4">
    <location>
        <begin position="208"/>
        <end position="219"/>
    </location>
</feature>
<dbReference type="InterPro" id="IPR052483">
    <property type="entry name" value="bZIP_transcription_regulators"/>
</dbReference>
<evidence type="ECO:0000313" key="7">
    <source>
        <dbReference type="Proteomes" id="UP001497522"/>
    </source>
</evidence>
<evidence type="ECO:0000313" key="6">
    <source>
        <dbReference type="EMBL" id="CAK9858279.1"/>
    </source>
</evidence>
<dbReference type="PROSITE" id="PS00036">
    <property type="entry name" value="BZIP_BASIC"/>
    <property type="match status" value="1"/>
</dbReference>
<dbReference type="CDD" id="cd14703">
    <property type="entry name" value="bZIP_plant_RF2"/>
    <property type="match status" value="1"/>
</dbReference>
<reference evidence="6 7" key="1">
    <citation type="submission" date="2024-03" db="EMBL/GenBank/DDBJ databases">
        <authorList>
            <consortium name="ELIXIR-Norway"/>
            <consortium name="Elixir Norway"/>
        </authorList>
    </citation>
    <scope>NUCLEOTIDE SEQUENCE [LARGE SCALE GENOMIC DNA]</scope>
</reference>